<dbReference type="SUPFAM" id="SSF56801">
    <property type="entry name" value="Acetyl-CoA synthetase-like"/>
    <property type="match status" value="1"/>
</dbReference>
<dbReference type="OrthoDB" id="416786at2759"/>
<keyword evidence="1" id="KW-0436">Ligase</keyword>
<keyword evidence="4" id="KW-1185">Reference proteome</keyword>
<evidence type="ECO:0000259" key="2">
    <source>
        <dbReference type="PROSITE" id="PS50075"/>
    </source>
</evidence>
<proteinExistence type="predicted"/>
<dbReference type="Gene3D" id="3.30.300.30">
    <property type="match status" value="1"/>
</dbReference>
<dbReference type="EMBL" id="LCUC01000089">
    <property type="protein sequence ID" value="KKY37370.1"/>
    <property type="molecule type" value="Genomic_DNA"/>
</dbReference>
<dbReference type="GO" id="GO:0043041">
    <property type="term" value="P:amino acid activation for nonribosomal peptide biosynthetic process"/>
    <property type="evidence" value="ECO:0007669"/>
    <property type="project" value="TreeGrafter"/>
</dbReference>
<feature type="domain" description="Carrier" evidence="2">
    <location>
        <begin position="296"/>
        <end position="374"/>
    </location>
</feature>
<dbReference type="GO" id="GO:0016874">
    <property type="term" value="F:ligase activity"/>
    <property type="evidence" value="ECO:0007669"/>
    <property type="project" value="UniProtKB-KW"/>
</dbReference>
<dbReference type="Gene3D" id="1.10.1200.10">
    <property type="entry name" value="ACP-like"/>
    <property type="match status" value="1"/>
</dbReference>
<evidence type="ECO:0000256" key="1">
    <source>
        <dbReference type="ARBA" id="ARBA00022598"/>
    </source>
</evidence>
<dbReference type="STRING" id="1214573.A0A0G2ICI8"/>
<dbReference type="GO" id="GO:0005737">
    <property type="term" value="C:cytoplasm"/>
    <property type="evidence" value="ECO:0007669"/>
    <property type="project" value="TreeGrafter"/>
</dbReference>
<dbReference type="InterPro" id="IPR016039">
    <property type="entry name" value="Thiolase-like"/>
</dbReference>
<organism evidence="3 4">
    <name type="scientific">Diaporthe ampelina</name>
    <dbReference type="NCBI Taxonomy" id="1214573"/>
    <lineage>
        <taxon>Eukaryota</taxon>
        <taxon>Fungi</taxon>
        <taxon>Dikarya</taxon>
        <taxon>Ascomycota</taxon>
        <taxon>Pezizomycotina</taxon>
        <taxon>Sordariomycetes</taxon>
        <taxon>Sordariomycetidae</taxon>
        <taxon>Diaporthales</taxon>
        <taxon>Diaporthaceae</taxon>
        <taxon>Diaporthe</taxon>
    </lineage>
</organism>
<dbReference type="AlphaFoldDB" id="A0A0G2ICI8"/>
<dbReference type="Pfam" id="PF00109">
    <property type="entry name" value="ketoacyl-synt"/>
    <property type="match status" value="1"/>
</dbReference>
<dbReference type="GO" id="GO:0044550">
    <property type="term" value="P:secondary metabolite biosynthetic process"/>
    <property type="evidence" value="ECO:0007669"/>
    <property type="project" value="TreeGrafter"/>
</dbReference>
<dbReference type="Proteomes" id="UP000034680">
    <property type="component" value="Unassembled WGS sequence"/>
</dbReference>
<dbReference type="InterPro" id="IPR036736">
    <property type="entry name" value="ACP-like_sf"/>
</dbReference>
<reference evidence="3 4" key="1">
    <citation type="submission" date="2015-05" db="EMBL/GenBank/DDBJ databases">
        <title>Distinctive expansion of gene families associated with plant cell wall degradation and secondary metabolism in the genomes of grapevine trunk pathogens.</title>
        <authorList>
            <person name="Lawrence D.P."/>
            <person name="Travadon R."/>
            <person name="Rolshausen P.E."/>
            <person name="Baumgartner K."/>
        </authorList>
    </citation>
    <scope>NUCLEOTIDE SEQUENCE [LARGE SCALE GENOMIC DNA]</scope>
    <source>
        <strain evidence="3">DA912</strain>
    </source>
</reference>
<dbReference type="InterPro" id="IPR009081">
    <property type="entry name" value="PP-bd_ACP"/>
</dbReference>
<dbReference type="InterPro" id="IPR014030">
    <property type="entry name" value="Ketoacyl_synth_N"/>
</dbReference>
<dbReference type="InterPro" id="IPR045851">
    <property type="entry name" value="AMP-bd_C_sf"/>
</dbReference>
<dbReference type="PANTHER" id="PTHR45527">
    <property type="entry name" value="NONRIBOSOMAL PEPTIDE SYNTHETASE"/>
    <property type="match status" value="1"/>
</dbReference>
<dbReference type="Pfam" id="PF00550">
    <property type="entry name" value="PP-binding"/>
    <property type="match status" value="1"/>
</dbReference>
<comment type="caution">
    <text evidence="3">The sequence shown here is derived from an EMBL/GenBank/DDBJ whole genome shotgun (WGS) entry which is preliminary data.</text>
</comment>
<evidence type="ECO:0000313" key="3">
    <source>
        <dbReference type="EMBL" id="KKY37370.1"/>
    </source>
</evidence>
<name>A0A0G2ICI8_9PEZI</name>
<dbReference type="PANTHER" id="PTHR45527:SF1">
    <property type="entry name" value="FATTY ACID SYNTHASE"/>
    <property type="match status" value="1"/>
</dbReference>
<protein>
    <submittedName>
        <fullName evidence="3">Putative polyketide synthase</fullName>
    </submittedName>
</protein>
<dbReference type="SUPFAM" id="SSF47336">
    <property type="entry name" value="ACP-like"/>
    <property type="match status" value="1"/>
</dbReference>
<accession>A0A0G2ICI8</accession>
<dbReference type="GO" id="GO:0016746">
    <property type="term" value="F:acyltransferase activity"/>
    <property type="evidence" value="ECO:0007669"/>
    <property type="project" value="InterPro"/>
</dbReference>
<reference evidence="3 4" key="2">
    <citation type="submission" date="2015-05" db="EMBL/GenBank/DDBJ databases">
        <authorList>
            <person name="Morales-Cruz A."/>
            <person name="Amrine K.C."/>
            <person name="Cantu D."/>
        </authorList>
    </citation>
    <scope>NUCLEOTIDE SEQUENCE [LARGE SCALE GENOMIC DNA]</scope>
    <source>
        <strain evidence="3">DA912</strain>
    </source>
</reference>
<dbReference type="GO" id="GO:0031177">
    <property type="term" value="F:phosphopantetheine binding"/>
    <property type="evidence" value="ECO:0007669"/>
    <property type="project" value="TreeGrafter"/>
</dbReference>
<sequence length="435" mass="46120">MVHVSVFDAGFFGISLVVASGMDPQPRLLLEVSYEAVIQARDTEKLPKYNAAGTSSNSTIANRVSQGNANFANHVALKTQAFDLQHECVLQQSSLGFDTATFQPIPLDDNDDDQAPCVVTPESPSALWRPFVTGMAGTVYRTGDKGRLLADGTLLCLGRLDGDTQIKLRGQRVELNEIESAVVQASGGALASVVVSRRRLDGGGGGGGGGDDVLIAHATLADPEHPSFAGRGCLGSAARARQAAAGLHPPRPSTSWPLVPTTSNGKLDRKAVACLSLAERNRNLALAEPNTDRVADKLTVRQGELRLLWEQVLPALGHRRIGPSSDFFLCGGNSLLIMKPQRAIKQTTGADISTKSMCEATTLGAMAHVVFDDPETGTGQDQARIKWEAETSVPAWLQEQIDRLETGGSSTNTAATEAEGIEVLLTGAILTDELY</sequence>
<gene>
    <name evidence="3" type="ORF">UCDDA912_g02643</name>
</gene>
<dbReference type="Gene3D" id="3.40.47.10">
    <property type="match status" value="1"/>
</dbReference>
<dbReference type="PROSITE" id="PS50075">
    <property type="entry name" value="CARRIER"/>
    <property type="match status" value="1"/>
</dbReference>
<evidence type="ECO:0000313" key="4">
    <source>
        <dbReference type="Proteomes" id="UP000034680"/>
    </source>
</evidence>